<keyword evidence="1" id="KW-0472">Membrane</keyword>
<keyword evidence="2" id="KW-0732">Signal</keyword>
<keyword evidence="4" id="KW-1185">Reference proteome</keyword>
<sequence length="187" mass="19063">MRRVLLLAAVMLVNAVVQALCVIPGVTPAASPAFGALLAASLLALVAASTATLVLVGEPGQPRPRALRALAAATLALMIVGALAVLSTATLIPALLVAFVIAAPAGNADAVPWSGPRAFLWHPVRAVLLAVVTLLGLVLLLVAALLFGFFMTGWLGSFATWVVAGALGAALARGWARLARRPRGSRR</sequence>
<gene>
    <name evidence="3" type="ORF">P5G46_10235</name>
</gene>
<dbReference type="EMBL" id="JAROCE010000003">
    <property type="protein sequence ID" value="MFM2720881.1"/>
    <property type="molecule type" value="Genomic_DNA"/>
</dbReference>
<feature type="transmembrane region" description="Helical" evidence="1">
    <location>
        <begin position="126"/>
        <end position="152"/>
    </location>
</feature>
<protein>
    <submittedName>
        <fullName evidence="3">Uncharacterized protein</fullName>
    </submittedName>
</protein>
<dbReference type="RefSeq" id="WP_408905649.1">
    <property type="nucleotide sequence ID" value="NZ_JAROCE010000003.1"/>
</dbReference>
<keyword evidence="1" id="KW-1133">Transmembrane helix</keyword>
<feature type="chain" id="PRO_5046914371" evidence="2">
    <location>
        <begin position="20"/>
        <end position="187"/>
    </location>
</feature>
<evidence type="ECO:0000313" key="4">
    <source>
        <dbReference type="Proteomes" id="UP001630303"/>
    </source>
</evidence>
<dbReference type="Proteomes" id="UP001630303">
    <property type="component" value="Unassembled WGS sequence"/>
</dbReference>
<proteinExistence type="predicted"/>
<feature type="transmembrane region" description="Helical" evidence="1">
    <location>
        <begin position="92"/>
        <end position="114"/>
    </location>
</feature>
<evidence type="ECO:0000256" key="1">
    <source>
        <dbReference type="SAM" id="Phobius"/>
    </source>
</evidence>
<name>A0ABW9GI46_9MICO</name>
<evidence type="ECO:0000313" key="3">
    <source>
        <dbReference type="EMBL" id="MFM2720881.1"/>
    </source>
</evidence>
<reference evidence="3 4" key="1">
    <citation type="submission" date="2023-03" db="EMBL/GenBank/DDBJ databases">
        <title>MT1 and MT2 Draft Genomes of Novel Species.</title>
        <authorList>
            <person name="Venkateswaran K."/>
        </authorList>
    </citation>
    <scope>NUCLEOTIDE SEQUENCE [LARGE SCALE GENOMIC DNA]</scope>
    <source>
        <strain evidence="3 4">IF8SW-P5</strain>
    </source>
</reference>
<comment type="caution">
    <text evidence="3">The sequence shown here is derived from an EMBL/GenBank/DDBJ whole genome shotgun (WGS) entry which is preliminary data.</text>
</comment>
<feature type="transmembrane region" description="Helical" evidence="1">
    <location>
        <begin position="158"/>
        <end position="176"/>
    </location>
</feature>
<evidence type="ECO:0000256" key="2">
    <source>
        <dbReference type="SAM" id="SignalP"/>
    </source>
</evidence>
<accession>A0ABW9GI46</accession>
<organism evidence="3 4">
    <name type="scientific">Microbacterium mcarthurae</name>
    <dbReference type="NCBI Taxonomy" id="3035918"/>
    <lineage>
        <taxon>Bacteria</taxon>
        <taxon>Bacillati</taxon>
        <taxon>Actinomycetota</taxon>
        <taxon>Actinomycetes</taxon>
        <taxon>Micrococcales</taxon>
        <taxon>Microbacteriaceae</taxon>
        <taxon>Microbacterium</taxon>
    </lineage>
</organism>
<feature type="transmembrane region" description="Helical" evidence="1">
    <location>
        <begin position="69"/>
        <end position="86"/>
    </location>
</feature>
<feature type="signal peptide" evidence="2">
    <location>
        <begin position="1"/>
        <end position="19"/>
    </location>
</feature>
<keyword evidence="1" id="KW-0812">Transmembrane</keyword>
<feature type="transmembrane region" description="Helical" evidence="1">
    <location>
        <begin position="35"/>
        <end position="57"/>
    </location>
</feature>